<proteinExistence type="predicted"/>
<name>A0A7S4AVS6_9STRA</name>
<accession>A0A7S4AVS6</accession>
<feature type="region of interest" description="Disordered" evidence="1">
    <location>
        <begin position="1"/>
        <end position="31"/>
    </location>
</feature>
<dbReference type="EMBL" id="HBIX01032478">
    <property type="protein sequence ID" value="CAE0728608.1"/>
    <property type="molecule type" value="Transcribed_RNA"/>
</dbReference>
<evidence type="ECO:0000256" key="1">
    <source>
        <dbReference type="SAM" id="MobiDB-lite"/>
    </source>
</evidence>
<dbReference type="AlphaFoldDB" id="A0A7S4AVS6"/>
<feature type="compositionally biased region" description="Low complexity" evidence="1">
    <location>
        <begin position="14"/>
        <end position="31"/>
    </location>
</feature>
<organism evidence="2">
    <name type="scientific">Pseudo-nitzschia australis</name>
    <dbReference type="NCBI Taxonomy" id="44445"/>
    <lineage>
        <taxon>Eukaryota</taxon>
        <taxon>Sar</taxon>
        <taxon>Stramenopiles</taxon>
        <taxon>Ochrophyta</taxon>
        <taxon>Bacillariophyta</taxon>
        <taxon>Bacillariophyceae</taxon>
        <taxon>Bacillariophycidae</taxon>
        <taxon>Bacillariales</taxon>
        <taxon>Bacillariaceae</taxon>
        <taxon>Pseudo-nitzschia</taxon>
    </lineage>
</organism>
<evidence type="ECO:0000313" key="2">
    <source>
        <dbReference type="EMBL" id="CAE0728608.1"/>
    </source>
</evidence>
<reference evidence="2" key="1">
    <citation type="submission" date="2021-01" db="EMBL/GenBank/DDBJ databases">
        <authorList>
            <person name="Corre E."/>
            <person name="Pelletier E."/>
            <person name="Niang G."/>
            <person name="Scheremetjew M."/>
            <person name="Finn R."/>
            <person name="Kale V."/>
            <person name="Holt S."/>
            <person name="Cochrane G."/>
            <person name="Meng A."/>
            <person name="Brown T."/>
            <person name="Cohen L."/>
        </authorList>
    </citation>
    <scope>NUCLEOTIDE SEQUENCE</scope>
    <source>
        <strain evidence="2">10249 10 AB</strain>
    </source>
</reference>
<sequence length="187" mass="19999">MTSSSGLETAAPANDDNGSENNSGSQSLQPQLQLGSSAISAKNSLKRSRILYAVNPQTAFIPTTDPLILQTSIDRRKRRSGRHQINNRFQNQGTATNNGGGMLAIKGGAAVATSELQMKPLSSSSALTIQNANNNNGKEDTKKKFLNSNNNGGGILVVGFVKYLFFPFVGRASIASPRHLWLNRTLP</sequence>
<gene>
    <name evidence="2" type="ORF">PAUS00366_LOCUS21392</name>
</gene>
<protein>
    <submittedName>
        <fullName evidence="2">Uncharacterized protein</fullName>
    </submittedName>
</protein>